<proteinExistence type="predicted"/>
<organism evidence="2 3">
    <name type="scientific">Diploptera punctata</name>
    <name type="common">Pacific beetle cockroach</name>
    <dbReference type="NCBI Taxonomy" id="6984"/>
    <lineage>
        <taxon>Eukaryota</taxon>
        <taxon>Metazoa</taxon>
        <taxon>Ecdysozoa</taxon>
        <taxon>Arthropoda</taxon>
        <taxon>Hexapoda</taxon>
        <taxon>Insecta</taxon>
        <taxon>Pterygota</taxon>
        <taxon>Neoptera</taxon>
        <taxon>Polyneoptera</taxon>
        <taxon>Dictyoptera</taxon>
        <taxon>Blattodea</taxon>
        <taxon>Blaberoidea</taxon>
        <taxon>Blaberidae</taxon>
        <taxon>Diplopterinae</taxon>
        <taxon>Diploptera</taxon>
    </lineage>
</organism>
<dbReference type="Pfam" id="PF15813">
    <property type="entry name" value="DUF4708"/>
    <property type="match status" value="1"/>
</dbReference>
<gene>
    <name evidence="2" type="ORF">L9F63_005115</name>
</gene>
<dbReference type="Proteomes" id="UP001233999">
    <property type="component" value="Unassembled WGS sequence"/>
</dbReference>
<name>A0AAD7ZE16_DIPPU</name>
<evidence type="ECO:0000313" key="3">
    <source>
        <dbReference type="Proteomes" id="UP001233999"/>
    </source>
</evidence>
<sequence>MCFIVGYVNNNEKRQTSAKSNYHWQIFRCRQLIFTEPDILACPITGLESAIYIVMTDEFYKTGKLQSHLEKLNMTSNSPGPVNNQIYEACFHYTLIARICPLWNQVDNCLIQGRNFLTNPSIMDAIKFEMIIRDEELFLSVIPLRVKLPLLKREHLDENLIHILPSMKMGRVQSVTNEIPATCSYKTYKNLKRHWKNMYGYRLPESEDQLFYCSVTFNGNIFNPYTYPNLCVRKNPLIFLRHNDHLNILQKFISDVRSKLSKVCGKPFGVDSKILYAVPKLCSWNESLGEANLSKTPVNKLPVNQFKYISSVTKLESSSIYSDDTSTLQQNMVPSVANFHPSLIVCSKENEENSQKQEKRQVPVFKQICPVIVTQPTPVMGDMNARCLPTSSFNPFQSMSFLNPITPLPPKETSKKKPRTRPQIQPGVDVEELAKKRDLARVNTATLVNWLRSKQVPCKVKDRKSDLVEKVMDHLNLPH</sequence>
<protein>
    <recommendedName>
        <fullName evidence="1">DUF4708 domain-containing protein</fullName>
    </recommendedName>
</protein>
<comment type="caution">
    <text evidence="2">The sequence shown here is derived from an EMBL/GenBank/DDBJ whole genome shotgun (WGS) entry which is preliminary data.</text>
</comment>
<dbReference type="PANTHER" id="PTHR28495">
    <property type="entry name" value="HYPOTHETICAL PROTEIN LOC100359752"/>
    <property type="match status" value="1"/>
</dbReference>
<feature type="domain" description="DUF4708" evidence="1">
    <location>
        <begin position="17"/>
        <end position="156"/>
    </location>
</feature>
<dbReference type="AlphaFoldDB" id="A0AAD7ZE16"/>
<keyword evidence="3" id="KW-1185">Reference proteome</keyword>
<dbReference type="PANTHER" id="PTHR28495:SF1">
    <property type="entry name" value="GENE, 17266-RELATED"/>
    <property type="match status" value="1"/>
</dbReference>
<evidence type="ECO:0000313" key="2">
    <source>
        <dbReference type="EMBL" id="KAJ9578625.1"/>
    </source>
</evidence>
<dbReference type="EMBL" id="JASPKZ010008866">
    <property type="protein sequence ID" value="KAJ9578625.1"/>
    <property type="molecule type" value="Genomic_DNA"/>
</dbReference>
<reference evidence="2" key="1">
    <citation type="journal article" date="2023" name="IScience">
        <title>Live-bearing cockroach genome reveals convergent evolutionary mechanisms linked to viviparity in insects and beyond.</title>
        <authorList>
            <person name="Fouks B."/>
            <person name="Harrison M.C."/>
            <person name="Mikhailova A.A."/>
            <person name="Marchal E."/>
            <person name="English S."/>
            <person name="Carruthers M."/>
            <person name="Jennings E.C."/>
            <person name="Chiamaka E.L."/>
            <person name="Frigard R.A."/>
            <person name="Pippel M."/>
            <person name="Attardo G.M."/>
            <person name="Benoit J.B."/>
            <person name="Bornberg-Bauer E."/>
            <person name="Tobe S.S."/>
        </authorList>
    </citation>
    <scope>NUCLEOTIDE SEQUENCE</scope>
    <source>
        <strain evidence="2">Stay&amp;Tobe</strain>
    </source>
</reference>
<reference evidence="2" key="2">
    <citation type="submission" date="2023-05" db="EMBL/GenBank/DDBJ databases">
        <authorList>
            <person name="Fouks B."/>
        </authorList>
    </citation>
    <scope>NUCLEOTIDE SEQUENCE</scope>
    <source>
        <strain evidence="2">Stay&amp;Tobe</strain>
        <tissue evidence="2">Testes</tissue>
    </source>
</reference>
<evidence type="ECO:0000259" key="1">
    <source>
        <dbReference type="Pfam" id="PF15813"/>
    </source>
</evidence>
<accession>A0AAD7ZE16</accession>
<dbReference type="InterPro" id="IPR031643">
    <property type="entry name" value="DUF4708"/>
</dbReference>